<accession>A0A2H5XCE3</accession>
<dbReference type="CDD" id="cd19100">
    <property type="entry name" value="AKR_unchar"/>
    <property type="match status" value="1"/>
</dbReference>
<sequence>MGWTRRAFLAHLMGWTSAATLGHLAWAEPTVRSATDSVPLGNTGLRASLVGLGTGMKGWMRQSNHTRMGKPAFIRLIRHAYERGINFFDVADLYGTHTFLRDALQGIPRDKVVIQTKIWFQPRGLPETVTSARQALDRFRLELDTDYLDIVLLHCTTSPNWLDELKAMRDELEEARQRGILKAHGTSCHSWDALQAALQSDWVQVQLARINHKGTRMDGAPERVAELLRAMRAKGKAVIGMKIFGEGTFQTPQEREASLRFVLTQRCVDTFIIGFERPEEVDETLDTVNRLLQAG</sequence>
<keyword evidence="3" id="KW-0560">Oxidoreductase</keyword>
<dbReference type="EC" id="1.1.1.346" evidence="3"/>
<evidence type="ECO:0000259" key="2">
    <source>
        <dbReference type="Pfam" id="PF00248"/>
    </source>
</evidence>
<organism evidence="3 4">
    <name type="scientific">Candidatus Fervidibacter japonicus</name>
    <dbReference type="NCBI Taxonomy" id="2035412"/>
    <lineage>
        <taxon>Bacteria</taxon>
        <taxon>Candidatus Fervidibacterota</taxon>
        <taxon>Candidatus Fervidibacter</taxon>
    </lineage>
</organism>
<dbReference type="InterPro" id="IPR023210">
    <property type="entry name" value="NADP_OxRdtase_dom"/>
</dbReference>
<proteinExistence type="predicted"/>
<feature type="chain" id="PRO_5014112101" evidence="1">
    <location>
        <begin position="19"/>
        <end position="295"/>
    </location>
</feature>
<comment type="caution">
    <text evidence="3">The sequence shown here is derived from an EMBL/GenBank/DDBJ whole genome shotgun (WGS) entry which is preliminary data.</text>
</comment>
<protein>
    <submittedName>
        <fullName evidence="3">2,5-diketo-D-gluconic acid reductase B</fullName>
        <ecNumber evidence="3">1.1.1.346</ecNumber>
    </submittedName>
</protein>
<dbReference type="Pfam" id="PF00248">
    <property type="entry name" value="Aldo_ket_red"/>
    <property type="match status" value="1"/>
</dbReference>
<dbReference type="PANTHER" id="PTHR43312">
    <property type="entry name" value="D-THREO-ALDOSE 1-DEHYDROGENASE"/>
    <property type="match status" value="1"/>
</dbReference>
<dbReference type="Gene3D" id="3.20.20.100">
    <property type="entry name" value="NADP-dependent oxidoreductase domain"/>
    <property type="match status" value="1"/>
</dbReference>
<name>A0A2H5XCE3_9BACT</name>
<dbReference type="InterPro" id="IPR053135">
    <property type="entry name" value="AKR2_Oxidoreductase"/>
</dbReference>
<evidence type="ECO:0000256" key="1">
    <source>
        <dbReference type="SAM" id="SignalP"/>
    </source>
</evidence>
<dbReference type="InterPro" id="IPR036812">
    <property type="entry name" value="NAD(P)_OxRdtase_dom_sf"/>
</dbReference>
<evidence type="ECO:0000313" key="3">
    <source>
        <dbReference type="EMBL" id="GBC98856.1"/>
    </source>
</evidence>
<gene>
    <name evidence="3" type="primary">dkgB</name>
    <name evidence="3" type="ORF">HRbin17_01373</name>
</gene>
<dbReference type="GO" id="GO:0016491">
    <property type="term" value="F:oxidoreductase activity"/>
    <property type="evidence" value="ECO:0007669"/>
    <property type="project" value="UniProtKB-KW"/>
</dbReference>
<dbReference type="InterPro" id="IPR020471">
    <property type="entry name" value="AKR"/>
</dbReference>
<reference evidence="4" key="1">
    <citation type="submission" date="2017-09" db="EMBL/GenBank/DDBJ databases">
        <title>Metaegenomics of thermophilic ammonia-oxidizing enrichment culture.</title>
        <authorList>
            <person name="Kato S."/>
            <person name="Suzuki K."/>
        </authorList>
    </citation>
    <scope>NUCLEOTIDE SEQUENCE [LARGE SCALE GENOMIC DNA]</scope>
</reference>
<dbReference type="PANTHER" id="PTHR43312:SF1">
    <property type="entry name" value="NADP-DEPENDENT OXIDOREDUCTASE DOMAIN-CONTAINING PROTEIN"/>
    <property type="match status" value="1"/>
</dbReference>
<dbReference type="SUPFAM" id="SSF51430">
    <property type="entry name" value="NAD(P)-linked oxidoreductase"/>
    <property type="match status" value="1"/>
</dbReference>
<dbReference type="PRINTS" id="PR00069">
    <property type="entry name" value="ALDKETRDTASE"/>
</dbReference>
<dbReference type="AlphaFoldDB" id="A0A2H5XCE3"/>
<feature type="domain" description="NADP-dependent oxidoreductase" evidence="2">
    <location>
        <begin position="55"/>
        <end position="256"/>
    </location>
</feature>
<feature type="signal peptide" evidence="1">
    <location>
        <begin position="1"/>
        <end position="18"/>
    </location>
</feature>
<dbReference type="Proteomes" id="UP000236173">
    <property type="component" value="Unassembled WGS sequence"/>
</dbReference>
<dbReference type="EMBL" id="BEHT01000016">
    <property type="protein sequence ID" value="GBC98856.1"/>
    <property type="molecule type" value="Genomic_DNA"/>
</dbReference>
<keyword evidence="1" id="KW-0732">Signal</keyword>
<evidence type="ECO:0000313" key="4">
    <source>
        <dbReference type="Proteomes" id="UP000236173"/>
    </source>
</evidence>